<dbReference type="InterPro" id="IPR003148">
    <property type="entry name" value="RCK_N"/>
</dbReference>
<evidence type="ECO:0000256" key="5">
    <source>
        <dbReference type="ARBA" id="ARBA00022989"/>
    </source>
</evidence>
<evidence type="ECO:0000313" key="10">
    <source>
        <dbReference type="Proteomes" id="UP000326837"/>
    </source>
</evidence>
<feature type="transmembrane region" description="Helical" evidence="7">
    <location>
        <begin position="313"/>
        <end position="335"/>
    </location>
</feature>
<keyword evidence="4 7" id="KW-0812">Transmembrane</keyword>
<dbReference type="GO" id="GO:0016020">
    <property type="term" value="C:membrane"/>
    <property type="evidence" value="ECO:0007669"/>
    <property type="project" value="UniProtKB-SubCell"/>
</dbReference>
<dbReference type="Proteomes" id="UP000326837">
    <property type="component" value="Chromosome"/>
</dbReference>
<evidence type="ECO:0000313" key="9">
    <source>
        <dbReference type="EMBL" id="BBO34929.1"/>
    </source>
</evidence>
<sequence length="611" mass="64777">MHEEYALLISLSVSLIVALAFGLVTQKLKLSPIVGYLLAGFVLGPHTPGIEGDPAIALQFAEIGVALLMFGVGLHFDMRDLLAVKNIAIPGAVGQILVATALGAAGAIALGWPTAEAVVIGIAISVASTVVLIRVLTDNDVLHTSQGHIAVGWLLVEDIFTVLVLVVLPAVADILNDGGEVVGEAAKHAAGGGIAKALGMAVLRIGLLAALVLGAGKRLIPPLLNFVARTRSRELFTLCVLALALAIATGAFYLGVSIALGAFLAGMVVGQTEVSHQAAADALPMRDAFAVVFFVSVGMLFDPAVIRDQPVYLAVLLAIVLVAKPLTAIGIVWMLRYSFRNALTVGIALAQVGEFSFLLATEAIDHKLMTEEGRSLLVATAIISITLNPLIFRLIGPMEGWLRSRPKLWKVLGSRAEAGGLRLNEEMAERLAANGESSAPKTRAVIVGYGPVGQTAARILRGFGVETVVVDLNIDTIRELANHGKLGVYGDSTRHDILEAAGIKEAKYLLVTVPDVLVRTLVIISAKELNNELKVFARARYLKERAWLEEVGATQICIEEAETAVGLAKLLLSEVGADPERVACEVRRIQQELGVHRSEEDEFKPHYDVGI</sequence>
<feature type="transmembrane region" description="Helical" evidence="7">
    <location>
        <begin position="235"/>
        <end position="268"/>
    </location>
</feature>
<evidence type="ECO:0000256" key="1">
    <source>
        <dbReference type="ARBA" id="ARBA00004141"/>
    </source>
</evidence>
<name>A0A5K7XNW1_9BACT</name>
<feature type="transmembrane region" description="Helical" evidence="7">
    <location>
        <begin position="33"/>
        <end position="50"/>
    </location>
</feature>
<feature type="transmembrane region" description="Helical" evidence="7">
    <location>
        <begin position="341"/>
        <end position="364"/>
    </location>
</feature>
<dbReference type="GO" id="GO:0006813">
    <property type="term" value="P:potassium ion transport"/>
    <property type="evidence" value="ECO:0007669"/>
    <property type="project" value="InterPro"/>
</dbReference>
<evidence type="ECO:0000256" key="6">
    <source>
        <dbReference type="ARBA" id="ARBA00023136"/>
    </source>
</evidence>
<dbReference type="EMBL" id="AP021861">
    <property type="protein sequence ID" value="BBO34929.1"/>
    <property type="molecule type" value="Genomic_DNA"/>
</dbReference>
<feature type="transmembrane region" description="Helical" evidence="7">
    <location>
        <begin position="192"/>
        <end position="214"/>
    </location>
</feature>
<feature type="transmembrane region" description="Helical" evidence="7">
    <location>
        <begin position="88"/>
        <end position="112"/>
    </location>
</feature>
<dbReference type="Gene3D" id="1.20.1530.20">
    <property type="match status" value="1"/>
</dbReference>
<feature type="transmembrane region" description="Helical" evidence="7">
    <location>
        <begin position="376"/>
        <end position="396"/>
    </location>
</feature>
<comment type="similarity">
    <text evidence="2">Belongs to the monovalent cation:proton antiporter 2 (CPA2) transporter (TC 2.A.37) family.</text>
</comment>
<dbReference type="InterPro" id="IPR036291">
    <property type="entry name" value="NAD(P)-bd_dom_sf"/>
</dbReference>
<keyword evidence="10" id="KW-1185">Reference proteome</keyword>
<dbReference type="Pfam" id="PF02254">
    <property type="entry name" value="TrkA_N"/>
    <property type="match status" value="1"/>
</dbReference>
<organism evidence="9 10">
    <name type="scientific">Lacipirellula parvula</name>
    <dbReference type="NCBI Taxonomy" id="2650471"/>
    <lineage>
        <taxon>Bacteria</taxon>
        <taxon>Pseudomonadati</taxon>
        <taxon>Planctomycetota</taxon>
        <taxon>Planctomycetia</taxon>
        <taxon>Pirellulales</taxon>
        <taxon>Lacipirellulaceae</taxon>
        <taxon>Lacipirellula</taxon>
    </lineage>
</organism>
<feature type="transmembrane region" description="Helical" evidence="7">
    <location>
        <begin position="56"/>
        <end position="76"/>
    </location>
</feature>
<dbReference type="RefSeq" id="WP_152100409.1">
    <property type="nucleotide sequence ID" value="NZ_AP021861.1"/>
</dbReference>
<dbReference type="PROSITE" id="PS51201">
    <property type="entry name" value="RCK_N"/>
    <property type="match status" value="1"/>
</dbReference>
<dbReference type="InterPro" id="IPR006153">
    <property type="entry name" value="Cation/H_exchanger_TM"/>
</dbReference>
<feature type="domain" description="RCK N-terminal" evidence="8">
    <location>
        <begin position="441"/>
        <end position="558"/>
    </location>
</feature>
<feature type="transmembrane region" description="Helical" evidence="7">
    <location>
        <begin position="288"/>
        <end position="306"/>
    </location>
</feature>
<dbReference type="Gene3D" id="3.40.50.720">
    <property type="entry name" value="NAD(P)-binding Rossmann-like Domain"/>
    <property type="match status" value="1"/>
</dbReference>
<feature type="transmembrane region" description="Helical" evidence="7">
    <location>
        <begin position="149"/>
        <end position="172"/>
    </location>
</feature>
<evidence type="ECO:0000259" key="8">
    <source>
        <dbReference type="PROSITE" id="PS51201"/>
    </source>
</evidence>
<reference evidence="10" key="1">
    <citation type="submission" date="2019-10" db="EMBL/GenBank/DDBJ databases">
        <title>Lacipirellula parvula gen. nov., sp. nov., representing a lineage of planctomycetes widespread in freshwater anoxic habitats, and description of the family Lacipirellulaceae.</title>
        <authorList>
            <person name="Dedysh S.N."/>
            <person name="Kulichevskaya I.S."/>
            <person name="Beletsky A.V."/>
            <person name="Rakitin A.L."/>
            <person name="Mardanov A.V."/>
            <person name="Ivanova A.A."/>
            <person name="Saltykova V.X."/>
            <person name="Rijpstra W.I.C."/>
            <person name="Sinninghe Damste J.S."/>
            <person name="Ravin N.V."/>
        </authorList>
    </citation>
    <scope>NUCLEOTIDE SEQUENCE [LARGE SCALE GENOMIC DNA]</scope>
    <source>
        <strain evidence="10">PX69</strain>
    </source>
</reference>
<evidence type="ECO:0000256" key="7">
    <source>
        <dbReference type="SAM" id="Phobius"/>
    </source>
</evidence>
<gene>
    <name evidence="9" type="ORF">PLANPX_4541</name>
</gene>
<keyword evidence="3" id="KW-0813">Transport</keyword>
<dbReference type="Pfam" id="PF00999">
    <property type="entry name" value="Na_H_Exchanger"/>
    <property type="match status" value="1"/>
</dbReference>
<evidence type="ECO:0000256" key="3">
    <source>
        <dbReference type="ARBA" id="ARBA00022448"/>
    </source>
</evidence>
<dbReference type="GO" id="GO:1902600">
    <property type="term" value="P:proton transmembrane transport"/>
    <property type="evidence" value="ECO:0007669"/>
    <property type="project" value="InterPro"/>
</dbReference>
<dbReference type="KEGG" id="lpav:PLANPX_4541"/>
<keyword evidence="5 7" id="KW-1133">Transmembrane helix</keyword>
<dbReference type="GO" id="GO:0015297">
    <property type="term" value="F:antiporter activity"/>
    <property type="evidence" value="ECO:0007669"/>
    <property type="project" value="InterPro"/>
</dbReference>
<evidence type="ECO:0000256" key="4">
    <source>
        <dbReference type="ARBA" id="ARBA00022692"/>
    </source>
</evidence>
<keyword evidence="6 7" id="KW-0472">Membrane</keyword>
<dbReference type="SUPFAM" id="SSF51735">
    <property type="entry name" value="NAD(P)-binding Rossmann-fold domains"/>
    <property type="match status" value="1"/>
</dbReference>
<comment type="subcellular location">
    <subcellularLocation>
        <location evidence="1">Membrane</location>
        <topology evidence="1">Multi-pass membrane protein</topology>
    </subcellularLocation>
</comment>
<feature type="transmembrane region" description="Helical" evidence="7">
    <location>
        <begin position="6"/>
        <end position="24"/>
    </location>
</feature>
<proteinExistence type="inferred from homology"/>
<dbReference type="PANTHER" id="PTHR42751">
    <property type="entry name" value="SODIUM/HYDROGEN EXCHANGER FAMILY/TRKA DOMAIN PROTEIN"/>
    <property type="match status" value="1"/>
</dbReference>
<dbReference type="PANTHER" id="PTHR42751:SF1">
    <property type="entry name" value="CATION_PROTON ANTIPORTER YBAL-RELATED"/>
    <property type="match status" value="1"/>
</dbReference>
<protein>
    <recommendedName>
        <fullName evidence="8">RCK N-terminal domain-containing protein</fullName>
    </recommendedName>
</protein>
<dbReference type="InterPro" id="IPR038770">
    <property type="entry name" value="Na+/solute_symporter_sf"/>
</dbReference>
<evidence type="ECO:0000256" key="2">
    <source>
        <dbReference type="ARBA" id="ARBA00005551"/>
    </source>
</evidence>
<dbReference type="AlphaFoldDB" id="A0A5K7XNW1"/>
<accession>A0A5K7XNW1</accession>
<feature type="transmembrane region" description="Helical" evidence="7">
    <location>
        <begin position="118"/>
        <end position="137"/>
    </location>
</feature>